<dbReference type="InterPro" id="IPR010982">
    <property type="entry name" value="Lambda_DNA-bd_dom_sf"/>
</dbReference>
<dbReference type="EMBL" id="CABWIH010000086">
    <property type="protein sequence ID" value="VWM03701.1"/>
    <property type="molecule type" value="Genomic_DNA"/>
</dbReference>
<evidence type="ECO:0000313" key="3">
    <source>
        <dbReference type="Proteomes" id="UP000330807"/>
    </source>
</evidence>
<dbReference type="Proteomes" id="UP000330807">
    <property type="component" value="Unassembled WGS sequence"/>
</dbReference>
<dbReference type="Gene3D" id="1.10.260.40">
    <property type="entry name" value="lambda repressor-like DNA-binding domains"/>
    <property type="match status" value="1"/>
</dbReference>
<protein>
    <submittedName>
        <fullName evidence="2">Helix-turn-helix</fullName>
    </submittedName>
</protein>
<dbReference type="PROSITE" id="PS50943">
    <property type="entry name" value="HTH_CROC1"/>
    <property type="match status" value="1"/>
</dbReference>
<evidence type="ECO:0000259" key="1">
    <source>
        <dbReference type="PROSITE" id="PS50943"/>
    </source>
</evidence>
<feature type="domain" description="HTH cro/C1-type" evidence="1">
    <location>
        <begin position="6"/>
        <end position="60"/>
    </location>
</feature>
<organism evidence="2 3">
    <name type="scientific">Collinsella aerofaciens</name>
    <dbReference type="NCBI Taxonomy" id="74426"/>
    <lineage>
        <taxon>Bacteria</taxon>
        <taxon>Bacillati</taxon>
        <taxon>Actinomycetota</taxon>
        <taxon>Coriobacteriia</taxon>
        <taxon>Coriobacteriales</taxon>
        <taxon>Coriobacteriaceae</taxon>
        <taxon>Collinsella</taxon>
    </lineage>
</organism>
<gene>
    <name evidence="2" type="ORF">LMKDKBCB_02333</name>
</gene>
<dbReference type="AlphaFoldDB" id="A0A5K1JHP4"/>
<name>A0A5K1JHP4_9ACTN</name>
<dbReference type="RefSeq" id="WP_156064289.1">
    <property type="nucleotide sequence ID" value="NZ_CABWIH010000086.1"/>
</dbReference>
<dbReference type="SMART" id="SM00530">
    <property type="entry name" value="HTH_XRE"/>
    <property type="match status" value="1"/>
</dbReference>
<dbReference type="GO" id="GO:0003677">
    <property type="term" value="F:DNA binding"/>
    <property type="evidence" value="ECO:0007669"/>
    <property type="project" value="InterPro"/>
</dbReference>
<evidence type="ECO:0000313" key="2">
    <source>
        <dbReference type="EMBL" id="VWM03701.1"/>
    </source>
</evidence>
<dbReference type="InterPro" id="IPR001387">
    <property type="entry name" value="Cro/C1-type_HTH"/>
</dbReference>
<proteinExistence type="predicted"/>
<dbReference type="Pfam" id="PF01381">
    <property type="entry name" value="HTH_3"/>
    <property type="match status" value="1"/>
</dbReference>
<dbReference type="CDD" id="cd00093">
    <property type="entry name" value="HTH_XRE"/>
    <property type="match status" value="1"/>
</dbReference>
<accession>A0A5K1JHP4</accession>
<sequence>MPNETLEEARKRAGYTQQYMADKLGCSRPTYAAIEADPARATVLQAKTICSLLSKNYEYIFFGSNVNKTNV</sequence>
<reference evidence="2 3" key="1">
    <citation type="submission" date="2019-10" db="EMBL/GenBank/DDBJ databases">
        <authorList>
            <person name="Wolf R A."/>
        </authorList>
    </citation>
    <scope>NUCLEOTIDE SEQUENCE [LARGE SCALE GENOMIC DNA]</scope>
    <source>
        <strain evidence="2">Collinsella_aerofaciens_AK_138A</strain>
    </source>
</reference>
<dbReference type="SUPFAM" id="SSF47413">
    <property type="entry name" value="lambda repressor-like DNA-binding domains"/>
    <property type="match status" value="1"/>
</dbReference>